<evidence type="ECO:0000313" key="2">
    <source>
        <dbReference type="EMBL" id="KKK51316.1"/>
    </source>
</evidence>
<dbReference type="EMBL" id="LAZR01067568">
    <property type="protein sequence ID" value="KKK51316.1"/>
    <property type="molecule type" value="Genomic_DNA"/>
</dbReference>
<gene>
    <name evidence="2" type="ORF">LCGC14_3116160</name>
</gene>
<protein>
    <recommendedName>
        <fullName evidence="3">OB domain-containing protein</fullName>
    </recommendedName>
</protein>
<accession>A0A0F8YTJ1</accession>
<dbReference type="PANTHER" id="PTHR37294:SF1">
    <property type="entry name" value="3'-5' EXORIBONUCLEASE YHAM"/>
    <property type="match status" value="1"/>
</dbReference>
<proteinExistence type="predicted"/>
<dbReference type="PANTHER" id="PTHR37294">
    <property type="entry name" value="3'-5' EXORIBONUCLEASE YHAM"/>
    <property type="match status" value="1"/>
</dbReference>
<evidence type="ECO:0008006" key="3">
    <source>
        <dbReference type="Google" id="ProtNLM"/>
    </source>
</evidence>
<organism evidence="2">
    <name type="scientific">marine sediment metagenome</name>
    <dbReference type="NCBI Taxonomy" id="412755"/>
    <lineage>
        <taxon>unclassified sequences</taxon>
        <taxon>metagenomes</taxon>
        <taxon>ecological metagenomes</taxon>
    </lineage>
</organism>
<dbReference type="GO" id="GO:0031125">
    <property type="term" value="P:rRNA 3'-end processing"/>
    <property type="evidence" value="ECO:0007669"/>
    <property type="project" value="TreeGrafter"/>
</dbReference>
<name>A0A0F8YTJ1_9ZZZZ</name>
<reference evidence="2" key="1">
    <citation type="journal article" date="2015" name="Nature">
        <title>Complex archaea that bridge the gap between prokaryotes and eukaryotes.</title>
        <authorList>
            <person name="Spang A."/>
            <person name="Saw J.H."/>
            <person name="Jorgensen S.L."/>
            <person name="Zaremba-Niedzwiedzka K."/>
            <person name="Martijn J."/>
            <person name="Lind A.E."/>
            <person name="van Eijk R."/>
            <person name="Schleper C."/>
            <person name="Guy L."/>
            <person name="Ettema T.J."/>
        </authorList>
    </citation>
    <scope>NUCLEOTIDE SEQUENCE</scope>
</reference>
<keyword evidence="1" id="KW-0378">Hydrolase</keyword>
<comment type="caution">
    <text evidence="2">The sequence shown here is derived from an EMBL/GenBank/DDBJ whole genome shotgun (WGS) entry which is preliminary data.</text>
</comment>
<evidence type="ECO:0000256" key="1">
    <source>
        <dbReference type="ARBA" id="ARBA00022801"/>
    </source>
</evidence>
<dbReference type="InterPro" id="IPR050798">
    <property type="entry name" value="YhaM_exoribonuc/phosphodiest"/>
</dbReference>
<feature type="non-terminal residue" evidence="2">
    <location>
        <position position="205"/>
    </location>
</feature>
<sequence length="205" mass="24015">MNDFLTADEILKKAKESKADFKFKTKLLVMEQIEATKQNNDPYLKLVLKDKTNELRNVKKWINDPEDLKDQKIQLAVGNILEITGEYNKRWGSNITSVKILNPVEYKQEDFTQSIARDKDELIKILSETISSIQDNKLKKLLELMFSNDEIKNKFYICPSSIKKHHAYKHGNLEHTVGMLKIFQQLEKYYNRDTNLNVDLIYTGI</sequence>
<dbReference type="AlphaFoldDB" id="A0A0F8YTJ1"/>
<dbReference type="GO" id="GO:0016787">
    <property type="term" value="F:hydrolase activity"/>
    <property type="evidence" value="ECO:0007669"/>
    <property type="project" value="UniProtKB-KW"/>
</dbReference>